<evidence type="ECO:0000256" key="8">
    <source>
        <dbReference type="ARBA" id="ARBA00022679"/>
    </source>
</evidence>
<keyword evidence="9 20" id="KW-0812">Transmembrane</keyword>
<evidence type="ECO:0000256" key="1">
    <source>
        <dbReference type="ARBA" id="ARBA00004251"/>
    </source>
</evidence>
<keyword evidence="5" id="KW-0723">Serine/threonine-protein kinase</keyword>
<dbReference type="GO" id="GO:0009791">
    <property type="term" value="P:post-embryonic development"/>
    <property type="evidence" value="ECO:0007669"/>
    <property type="project" value="UniProtKB-ARBA"/>
</dbReference>
<evidence type="ECO:0000256" key="11">
    <source>
        <dbReference type="ARBA" id="ARBA00022737"/>
    </source>
</evidence>
<dbReference type="PROSITE" id="PS50011">
    <property type="entry name" value="PROTEIN_KINASE_DOM"/>
    <property type="match status" value="1"/>
</dbReference>
<evidence type="ECO:0000256" key="18">
    <source>
        <dbReference type="ARBA" id="ARBA00047899"/>
    </source>
</evidence>
<dbReference type="InterPro" id="IPR032675">
    <property type="entry name" value="LRR_dom_sf"/>
</dbReference>
<evidence type="ECO:0000256" key="21">
    <source>
        <dbReference type="SAM" id="SignalP"/>
    </source>
</evidence>
<keyword evidence="6" id="KW-0597">Phosphoprotein</keyword>
<evidence type="ECO:0000256" key="6">
    <source>
        <dbReference type="ARBA" id="ARBA00022553"/>
    </source>
</evidence>
<dbReference type="InterPro" id="IPR001611">
    <property type="entry name" value="Leu-rich_rpt"/>
</dbReference>
<dbReference type="SUPFAM" id="SSF56112">
    <property type="entry name" value="Protein kinase-like (PK-like)"/>
    <property type="match status" value="1"/>
</dbReference>
<feature type="chain" id="PRO_5016346036" description="non-specific serine/threonine protein kinase" evidence="21">
    <location>
        <begin position="22"/>
        <end position="1008"/>
    </location>
</feature>
<evidence type="ECO:0000256" key="9">
    <source>
        <dbReference type="ARBA" id="ARBA00022692"/>
    </source>
</evidence>
<evidence type="ECO:0000256" key="14">
    <source>
        <dbReference type="ARBA" id="ARBA00022840"/>
    </source>
</evidence>
<name>A0A328DY30_9ASTE</name>
<dbReference type="InterPro" id="IPR000719">
    <property type="entry name" value="Prot_kinase_dom"/>
</dbReference>
<evidence type="ECO:0000313" key="24">
    <source>
        <dbReference type="Proteomes" id="UP000249390"/>
    </source>
</evidence>
<dbReference type="GO" id="GO:0051707">
    <property type="term" value="P:response to other organism"/>
    <property type="evidence" value="ECO:0007669"/>
    <property type="project" value="UniProtKB-ARBA"/>
</dbReference>
<feature type="signal peptide" evidence="21">
    <location>
        <begin position="1"/>
        <end position="21"/>
    </location>
</feature>
<evidence type="ECO:0000256" key="15">
    <source>
        <dbReference type="ARBA" id="ARBA00022989"/>
    </source>
</evidence>
<dbReference type="InterPro" id="IPR050647">
    <property type="entry name" value="Plant_LRR-RLKs"/>
</dbReference>
<keyword evidence="7" id="KW-0433">Leucine-rich repeat</keyword>
<organism evidence="23 24">
    <name type="scientific">Cuscuta australis</name>
    <dbReference type="NCBI Taxonomy" id="267555"/>
    <lineage>
        <taxon>Eukaryota</taxon>
        <taxon>Viridiplantae</taxon>
        <taxon>Streptophyta</taxon>
        <taxon>Embryophyta</taxon>
        <taxon>Tracheophyta</taxon>
        <taxon>Spermatophyta</taxon>
        <taxon>Magnoliopsida</taxon>
        <taxon>eudicotyledons</taxon>
        <taxon>Gunneridae</taxon>
        <taxon>Pentapetalae</taxon>
        <taxon>asterids</taxon>
        <taxon>lamiids</taxon>
        <taxon>Solanales</taxon>
        <taxon>Convolvulaceae</taxon>
        <taxon>Cuscuteae</taxon>
        <taxon>Cuscuta</taxon>
        <taxon>Cuscuta subgen. Grammica</taxon>
        <taxon>Cuscuta sect. Cleistogrammica</taxon>
    </lineage>
</organism>
<dbReference type="InterPro" id="IPR003591">
    <property type="entry name" value="Leu-rich_rpt_typical-subtyp"/>
</dbReference>
<dbReference type="GO" id="GO:0033612">
    <property type="term" value="F:receptor serine/threonine kinase binding"/>
    <property type="evidence" value="ECO:0007669"/>
    <property type="project" value="TreeGrafter"/>
</dbReference>
<keyword evidence="15 20" id="KW-1133">Transmembrane helix</keyword>
<dbReference type="PANTHER" id="PTHR48056:SF35">
    <property type="entry name" value="LRR RECEPTOR-LIKE SERINE_THREONINE-PROTEIN KINASE HSL2"/>
    <property type="match status" value="1"/>
</dbReference>
<dbReference type="SUPFAM" id="SSF52058">
    <property type="entry name" value="L domain-like"/>
    <property type="match status" value="1"/>
</dbReference>
<dbReference type="EC" id="2.7.11.1" evidence="3"/>
<dbReference type="Gene3D" id="1.10.510.10">
    <property type="entry name" value="Transferase(Phosphotransferase) domain 1"/>
    <property type="match status" value="1"/>
</dbReference>
<evidence type="ECO:0000256" key="16">
    <source>
        <dbReference type="ARBA" id="ARBA00023136"/>
    </source>
</evidence>
<dbReference type="Pfam" id="PF00069">
    <property type="entry name" value="Pkinase"/>
    <property type="match status" value="1"/>
</dbReference>
<keyword evidence="12" id="KW-0547">Nucleotide-binding</keyword>
<keyword evidence="24" id="KW-1185">Reference proteome</keyword>
<keyword evidence="14" id="KW-0067">ATP-binding</keyword>
<evidence type="ECO:0000256" key="20">
    <source>
        <dbReference type="SAM" id="Phobius"/>
    </source>
</evidence>
<comment type="caution">
    <text evidence="23">The sequence shown here is derived from an EMBL/GenBank/DDBJ whole genome shotgun (WGS) entry which is preliminary data.</text>
</comment>
<evidence type="ECO:0000256" key="2">
    <source>
        <dbReference type="ARBA" id="ARBA00008684"/>
    </source>
</evidence>
<feature type="transmembrane region" description="Helical" evidence="20">
    <location>
        <begin position="626"/>
        <end position="646"/>
    </location>
</feature>
<comment type="catalytic activity">
    <reaction evidence="18">
        <text>L-threonyl-[protein] + ATP = O-phospho-L-threonyl-[protein] + ADP + H(+)</text>
        <dbReference type="Rhea" id="RHEA:46608"/>
        <dbReference type="Rhea" id="RHEA-COMP:11060"/>
        <dbReference type="Rhea" id="RHEA-COMP:11605"/>
        <dbReference type="ChEBI" id="CHEBI:15378"/>
        <dbReference type="ChEBI" id="CHEBI:30013"/>
        <dbReference type="ChEBI" id="CHEBI:30616"/>
        <dbReference type="ChEBI" id="CHEBI:61977"/>
        <dbReference type="ChEBI" id="CHEBI:456216"/>
        <dbReference type="EC" id="2.7.11.1"/>
    </reaction>
</comment>
<dbReference type="InterPro" id="IPR008271">
    <property type="entry name" value="Ser/Thr_kinase_AS"/>
</dbReference>
<keyword evidence="11" id="KW-0677">Repeat</keyword>
<dbReference type="FunFam" id="1.10.510.10:FF:000417">
    <property type="entry name" value="Leucine-rich repeat receptor-like protein kinase"/>
    <property type="match status" value="1"/>
</dbReference>
<evidence type="ECO:0000256" key="17">
    <source>
        <dbReference type="ARBA" id="ARBA00023180"/>
    </source>
</evidence>
<reference evidence="23 24" key="1">
    <citation type="submission" date="2018-06" db="EMBL/GenBank/DDBJ databases">
        <title>The Genome of Cuscuta australis (Dodder) Provides Insight into the Evolution of Plant Parasitism.</title>
        <authorList>
            <person name="Liu H."/>
        </authorList>
    </citation>
    <scope>NUCLEOTIDE SEQUENCE [LARGE SCALE GENOMIC DNA]</scope>
    <source>
        <strain evidence="24">cv. Yunnan</strain>
        <tissue evidence="23">Vines</tissue>
    </source>
</reference>
<comment type="similarity">
    <text evidence="2">Belongs to the protein kinase superfamily. Ser/Thr protein kinase family.</text>
</comment>
<dbReference type="Gene3D" id="3.80.10.10">
    <property type="entry name" value="Ribonuclease Inhibitor"/>
    <property type="match status" value="3"/>
</dbReference>
<dbReference type="Pfam" id="PF00560">
    <property type="entry name" value="LRR_1"/>
    <property type="match status" value="4"/>
</dbReference>
<keyword evidence="16 20" id="KW-0472">Membrane</keyword>
<evidence type="ECO:0000256" key="7">
    <source>
        <dbReference type="ARBA" id="ARBA00022614"/>
    </source>
</evidence>
<feature type="domain" description="Protein kinase" evidence="22">
    <location>
        <begin position="683"/>
        <end position="1001"/>
    </location>
</feature>
<evidence type="ECO:0000256" key="19">
    <source>
        <dbReference type="ARBA" id="ARBA00048679"/>
    </source>
</evidence>
<evidence type="ECO:0000256" key="10">
    <source>
        <dbReference type="ARBA" id="ARBA00022729"/>
    </source>
</evidence>
<dbReference type="SMART" id="SM00220">
    <property type="entry name" value="S_TKc"/>
    <property type="match status" value="1"/>
</dbReference>
<dbReference type="GO" id="GO:0005524">
    <property type="term" value="F:ATP binding"/>
    <property type="evidence" value="ECO:0007669"/>
    <property type="project" value="UniProtKB-KW"/>
</dbReference>
<dbReference type="SMART" id="SM00369">
    <property type="entry name" value="LRR_TYP"/>
    <property type="match status" value="6"/>
</dbReference>
<dbReference type="AlphaFoldDB" id="A0A328DY30"/>
<evidence type="ECO:0000256" key="13">
    <source>
        <dbReference type="ARBA" id="ARBA00022777"/>
    </source>
</evidence>
<keyword evidence="17" id="KW-0325">Glycoprotein</keyword>
<dbReference type="InterPro" id="IPR011009">
    <property type="entry name" value="Kinase-like_dom_sf"/>
</dbReference>
<evidence type="ECO:0000256" key="5">
    <source>
        <dbReference type="ARBA" id="ARBA00022527"/>
    </source>
</evidence>
<dbReference type="PROSITE" id="PS00108">
    <property type="entry name" value="PROTEIN_KINASE_ST"/>
    <property type="match status" value="1"/>
</dbReference>
<evidence type="ECO:0000256" key="12">
    <source>
        <dbReference type="ARBA" id="ARBA00022741"/>
    </source>
</evidence>
<keyword evidence="13" id="KW-0418">Kinase</keyword>
<evidence type="ECO:0000313" key="23">
    <source>
        <dbReference type="EMBL" id="RAL50612.1"/>
    </source>
</evidence>
<accession>A0A328DY30</accession>
<dbReference type="GO" id="GO:0004674">
    <property type="term" value="F:protein serine/threonine kinase activity"/>
    <property type="evidence" value="ECO:0007669"/>
    <property type="project" value="UniProtKB-KW"/>
</dbReference>
<comment type="subcellular location">
    <subcellularLocation>
        <location evidence="1">Cell membrane</location>
        <topology evidence="1">Single-pass type I membrane protein</topology>
    </subcellularLocation>
</comment>
<evidence type="ECO:0000259" key="22">
    <source>
        <dbReference type="PROSITE" id="PS50011"/>
    </source>
</evidence>
<sequence length="1008" mass="110969">MRRFLVLCCFSVAVFSPPAVSSRRDADLLLRVRTRRLVDDNGVLGDWSGPGGPCNWTGVACDGRSGDVVSIGLGGLGVSGGFPADFCRILSLRRLNLSDNYFGGEISAGSFSLCFRLEILDLSSNLLVGELPELRRDFENLTELYLHSNNFTGEIPASFSRMRKLEKLNLVNNLLNGTIPEWLWNLTELTHLEIALNPFAASRLAPSIGNLGKLELLFARQANIIGPIPDSIGSLSRLRSIDLSSNKLSGEIPETIGGLRSAEQILLYDNRISGELPDTFSNLTSLAFFDASQNRLTGKIPESLAGLHLVLLHLNDNNLEGEIPDVLSLNPNLSELKLFNNRITGVLPENLGPNSELTDFDVSGNKLEGPLPPNLCSKKALQTLIIFKNRFSGSIPETYGDCSSLTYVRFQNNELAGEVPSGFWGLPGYKLFELQNNNLAGRIPPSISNDQELTEILISGNNFSGEIPPELCKLQKVAIMDLSRNRFSGALPSCLTSLKNLQKLHLQENLIQGEIPKSIESWSELTDLNLSFNKLSGEIPSSIGSLPVLNYLDLSSNNISGEIPSSLTRLKLNAFNLSNNNLKGKVPSEFDNSIYQSSLTGNPGLCSSTHLTNLPSCTNHKLARSYLVGILILSAFSLVGLLAWILTKMTSSWRKRGNNKRPSLMRIAFQRIVFEETELLESLTSDNLIARGGSCQVFRVQLRNGQMVAVKKLMGEASRETGEKESEELFKSEVETLGNVRHKNIVKLLYGCSGKDFKILVYEYMENGSLGDVLHRQQIGEEEEGGGEVVLDWPKRFNIAVGAAQGLAYLHHDCVPPILHRDIKSNNILLDKDFRPKVADFGLAKMLYEGGAKVQEQHDHDMSCVAGSYGYIAPEYAYTLRISESSDVYSFGVVLLELISGKWPNDASFGESNGGIVQWVLNTIISSSSSSSEQSQENNNGHRCNDFAKLSQIVDPRMCPSTHDYGEIRRLLNVALLCTSALPIDRPSMRKVVELLRDISLSPSKSRR</sequence>
<keyword evidence="4" id="KW-1003">Cell membrane</keyword>
<dbReference type="Pfam" id="PF13855">
    <property type="entry name" value="LRR_8"/>
    <property type="match status" value="2"/>
</dbReference>
<keyword evidence="10 21" id="KW-0732">Signal</keyword>
<dbReference type="InterPro" id="IPR013210">
    <property type="entry name" value="LRR_N_plant-typ"/>
</dbReference>
<evidence type="ECO:0000256" key="4">
    <source>
        <dbReference type="ARBA" id="ARBA00022475"/>
    </source>
</evidence>
<dbReference type="GO" id="GO:0005886">
    <property type="term" value="C:plasma membrane"/>
    <property type="evidence" value="ECO:0007669"/>
    <property type="project" value="UniProtKB-SubCell"/>
</dbReference>
<evidence type="ECO:0000256" key="3">
    <source>
        <dbReference type="ARBA" id="ARBA00012513"/>
    </source>
</evidence>
<dbReference type="EMBL" id="NQVE01000058">
    <property type="protein sequence ID" value="RAL50612.1"/>
    <property type="molecule type" value="Genomic_DNA"/>
</dbReference>
<dbReference type="FunFam" id="3.80.10.10:FF:000215">
    <property type="entry name" value="Receptor-like protein kinase HSL1"/>
    <property type="match status" value="1"/>
</dbReference>
<comment type="catalytic activity">
    <reaction evidence="19">
        <text>L-seryl-[protein] + ATP = O-phospho-L-seryl-[protein] + ADP + H(+)</text>
        <dbReference type="Rhea" id="RHEA:17989"/>
        <dbReference type="Rhea" id="RHEA-COMP:9863"/>
        <dbReference type="Rhea" id="RHEA-COMP:11604"/>
        <dbReference type="ChEBI" id="CHEBI:15378"/>
        <dbReference type="ChEBI" id="CHEBI:29999"/>
        <dbReference type="ChEBI" id="CHEBI:30616"/>
        <dbReference type="ChEBI" id="CHEBI:83421"/>
        <dbReference type="ChEBI" id="CHEBI:456216"/>
        <dbReference type="EC" id="2.7.11.1"/>
    </reaction>
</comment>
<dbReference type="Proteomes" id="UP000249390">
    <property type="component" value="Unassembled WGS sequence"/>
</dbReference>
<gene>
    <name evidence="23" type="ORF">DM860_014554</name>
</gene>
<dbReference type="Gene3D" id="3.30.200.20">
    <property type="entry name" value="Phosphorylase Kinase, domain 1"/>
    <property type="match status" value="1"/>
</dbReference>
<dbReference type="PANTHER" id="PTHR48056">
    <property type="entry name" value="LRR RECEPTOR-LIKE SERINE/THREONINE-PROTEIN KINASE-RELATED"/>
    <property type="match status" value="1"/>
</dbReference>
<proteinExistence type="inferred from homology"/>
<protein>
    <recommendedName>
        <fullName evidence="3">non-specific serine/threonine protein kinase</fullName>
        <ecNumber evidence="3">2.7.11.1</ecNumber>
    </recommendedName>
</protein>
<dbReference type="FunFam" id="3.80.10.10:FF:000453">
    <property type="entry name" value="Leucine-rich receptor-like protein kinase family protein"/>
    <property type="match status" value="1"/>
</dbReference>
<dbReference type="Pfam" id="PF08263">
    <property type="entry name" value="LRRNT_2"/>
    <property type="match status" value="1"/>
</dbReference>
<dbReference type="FunFam" id="3.80.10.10:FF:000041">
    <property type="entry name" value="LRR receptor-like serine/threonine-protein kinase ERECTA"/>
    <property type="match status" value="1"/>
</dbReference>
<keyword evidence="8" id="KW-0808">Transferase</keyword>
<dbReference type="SUPFAM" id="SSF52047">
    <property type="entry name" value="RNI-like"/>
    <property type="match status" value="1"/>
</dbReference>
<dbReference type="GO" id="GO:0006952">
    <property type="term" value="P:defense response"/>
    <property type="evidence" value="ECO:0007669"/>
    <property type="project" value="UniProtKB-ARBA"/>
</dbReference>